<comment type="cofactor">
    <cofactor evidence="21">
        <name>Zn(2+)</name>
        <dbReference type="ChEBI" id="CHEBI:29105"/>
    </cofactor>
    <text evidence="21">Binds 1 zinc ion per subunit.</text>
</comment>
<dbReference type="SUPFAM" id="SSF55486">
    <property type="entry name" value="Metalloproteases ('zincins'), catalytic domain"/>
    <property type="match status" value="1"/>
</dbReference>
<dbReference type="EC" id="3.4.-.-" evidence="21"/>
<evidence type="ECO:0000256" key="14">
    <source>
        <dbReference type="PIRSR" id="PIRSR601548-10"/>
    </source>
</evidence>
<evidence type="ECO:0000256" key="13">
    <source>
        <dbReference type="PIRSR" id="PIRSR601548-1"/>
    </source>
</evidence>
<evidence type="ECO:0000256" key="23">
    <source>
        <dbReference type="SAM" id="SignalP"/>
    </source>
</evidence>
<protein>
    <recommendedName>
        <fullName evidence="12 21">Angiotensin-converting enzyme</fullName>
        <ecNumber evidence="21">3.4.-.-</ecNumber>
    </recommendedName>
</protein>
<name>A0A9N9MVQ4_9CUCU</name>
<feature type="disulfide bond" evidence="17 20">
    <location>
        <begin position="347"/>
        <end position="365"/>
    </location>
</feature>
<keyword evidence="4 16" id="KW-0479">Metal-binding</keyword>
<evidence type="ECO:0000256" key="3">
    <source>
        <dbReference type="ARBA" id="ARBA00022670"/>
    </source>
</evidence>
<feature type="binding site" evidence="19">
    <location>
        <position position="378"/>
    </location>
    <ligand>
        <name>Zn(2+)</name>
        <dbReference type="ChEBI" id="CHEBI:29105"/>
        <label>2</label>
        <note>catalytic</note>
    </ligand>
</feature>
<evidence type="ECO:0000256" key="7">
    <source>
        <dbReference type="ARBA" id="ARBA00022833"/>
    </source>
</evidence>
<comment type="similarity">
    <text evidence="1 20 21">Belongs to the peptidase M2 family.</text>
</comment>
<evidence type="ECO:0000256" key="11">
    <source>
        <dbReference type="ARBA" id="ARBA00036868"/>
    </source>
</evidence>
<dbReference type="GO" id="GO:0008241">
    <property type="term" value="F:peptidyl-dipeptidase activity"/>
    <property type="evidence" value="ECO:0007669"/>
    <property type="project" value="UniProtKB-EC"/>
</dbReference>
<evidence type="ECO:0000256" key="21">
    <source>
        <dbReference type="RuleBase" id="RU361144"/>
    </source>
</evidence>
<keyword evidence="2 21" id="KW-0121">Carboxypeptidase</keyword>
<feature type="disulfide bond" evidence="17 20">
    <location>
        <begin position="533"/>
        <end position="551"/>
    </location>
</feature>
<feature type="region of interest" description="Disordered" evidence="22">
    <location>
        <begin position="629"/>
        <end position="653"/>
    </location>
</feature>
<evidence type="ECO:0000256" key="18">
    <source>
        <dbReference type="PIRSR" id="PIRSR601548-6"/>
    </source>
</evidence>
<evidence type="ECO:0000256" key="22">
    <source>
        <dbReference type="SAM" id="MobiDB-lite"/>
    </source>
</evidence>
<dbReference type="OrthoDB" id="10029630at2759"/>
<feature type="glycosylation site" description="N-linked (GlcNAc...) asparagine" evidence="14">
    <location>
        <position position="64"/>
    </location>
</feature>
<dbReference type="GO" id="GO:0005615">
    <property type="term" value="C:extracellular space"/>
    <property type="evidence" value="ECO:0007669"/>
    <property type="project" value="TreeGrafter"/>
</dbReference>
<keyword evidence="5 23" id="KW-0732">Signal</keyword>
<feature type="disulfide bond" evidence="17">
    <location>
        <begin position="144"/>
        <end position="154"/>
    </location>
</feature>
<keyword evidence="3 21" id="KW-0645">Protease</keyword>
<evidence type="ECO:0000256" key="9">
    <source>
        <dbReference type="ARBA" id="ARBA00023157"/>
    </source>
</evidence>
<keyword evidence="8 21" id="KW-0482">Metalloprotease</keyword>
<dbReference type="Proteomes" id="UP001152799">
    <property type="component" value="Chromosome 5"/>
</dbReference>
<feature type="active site" description="Proton acceptor 1" evidence="13">
    <location>
        <position position="379"/>
    </location>
</feature>
<dbReference type="Pfam" id="PF01401">
    <property type="entry name" value="Peptidase_M2"/>
    <property type="match status" value="1"/>
</dbReference>
<feature type="active site" description="Proton donor 1" evidence="13">
    <location>
        <position position="508"/>
    </location>
</feature>
<keyword evidence="25" id="KW-1185">Reference proteome</keyword>
<evidence type="ECO:0000256" key="4">
    <source>
        <dbReference type="ARBA" id="ARBA00022723"/>
    </source>
</evidence>
<organism evidence="24 25">
    <name type="scientific">Ceutorhynchus assimilis</name>
    <name type="common">cabbage seed weevil</name>
    <dbReference type="NCBI Taxonomy" id="467358"/>
    <lineage>
        <taxon>Eukaryota</taxon>
        <taxon>Metazoa</taxon>
        <taxon>Ecdysozoa</taxon>
        <taxon>Arthropoda</taxon>
        <taxon>Hexapoda</taxon>
        <taxon>Insecta</taxon>
        <taxon>Pterygota</taxon>
        <taxon>Neoptera</taxon>
        <taxon>Endopterygota</taxon>
        <taxon>Coleoptera</taxon>
        <taxon>Polyphaga</taxon>
        <taxon>Cucujiformia</taxon>
        <taxon>Curculionidae</taxon>
        <taxon>Ceutorhynchinae</taxon>
        <taxon>Ceutorhynchus</taxon>
    </lineage>
</organism>
<dbReference type="PANTHER" id="PTHR10514:SF44">
    <property type="entry name" value="ANGIOTENSIN-CONVERTING ENZYME-RELATED"/>
    <property type="match status" value="1"/>
</dbReference>
<evidence type="ECO:0000256" key="1">
    <source>
        <dbReference type="ARBA" id="ARBA00008139"/>
    </source>
</evidence>
<feature type="active site" description="Proton acceptor 2" evidence="18">
    <location>
        <position position="379"/>
    </location>
</feature>
<feature type="chain" id="PRO_5040488999" description="Angiotensin-converting enzyme" evidence="23">
    <location>
        <begin position="25"/>
        <end position="653"/>
    </location>
</feature>
<dbReference type="InterPro" id="IPR001548">
    <property type="entry name" value="Peptidase_M2"/>
</dbReference>
<dbReference type="GO" id="GO:0046872">
    <property type="term" value="F:metal ion binding"/>
    <property type="evidence" value="ECO:0007669"/>
    <property type="project" value="UniProtKB-KW"/>
</dbReference>
<feature type="glycosylation site" description="N-linked (GlcNAc...) asparagine; partial" evidence="14">
    <location>
        <position position="333"/>
    </location>
</feature>
<dbReference type="GO" id="GO:0008237">
    <property type="term" value="F:metallopeptidase activity"/>
    <property type="evidence" value="ECO:0007669"/>
    <property type="project" value="UniProtKB-KW"/>
</dbReference>
<feature type="binding site" evidence="19">
    <location>
        <position position="382"/>
    </location>
    <ligand>
        <name>Zn(2+)</name>
        <dbReference type="ChEBI" id="CHEBI:29105"/>
        <label>2</label>
        <note>catalytic</note>
    </ligand>
</feature>
<accession>A0A9N9MVQ4</accession>
<feature type="binding site" evidence="16">
    <location>
        <position position="378"/>
    </location>
    <ligand>
        <name>Zn(2+)</name>
        <dbReference type="ChEBI" id="CHEBI:29105"/>
        <label>1</label>
        <note>catalytic</note>
    </ligand>
</feature>
<dbReference type="GO" id="GO:0004180">
    <property type="term" value="F:carboxypeptidase activity"/>
    <property type="evidence" value="ECO:0007669"/>
    <property type="project" value="UniProtKB-KW"/>
</dbReference>
<keyword evidence="7 16" id="KW-0862">Zinc</keyword>
<keyword evidence="6 21" id="KW-0378">Hydrolase</keyword>
<dbReference type="PRINTS" id="PR00791">
    <property type="entry name" value="PEPDIPTASEA"/>
</dbReference>
<evidence type="ECO:0000256" key="10">
    <source>
        <dbReference type="ARBA" id="ARBA00023180"/>
    </source>
</evidence>
<evidence type="ECO:0000256" key="17">
    <source>
        <dbReference type="PIRSR" id="PIRSR601548-4"/>
    </source>
</evidence>
<feature type="binding site" evidence="19">
    <location>
        <position position="406"/>
    </location>
    <ligand>
        <name>Zn(2+)</name>
        <dbReference type="ChEBI" id="CHEBI:29105"/>
        <label>2</label>
        <note>catalytic</note>
    </ligand>
</feature>
<dbReference type="EMBL" id="OU892281">
    <property type="protein sequence ID" value="CAG9769628.1"/>
    <property type="molecule type" value="Genomic_DNA"/>
</dbReference>
<feature type="binding site" evidence="16">
    <location>
        <position position="406"/>
    </location>
    <ligand>
        <name>Zn(2+)</name>
        <dbReference type="ChEBI" id="CHEBI:29105"/>
        <label>1</label>
        <note>catalytic</note>
    </ligand>
</feature>
<evidence type="ECO:0000256" key="6">
    <source>
        <dbReference type="ARBA" id="ARBA00022801"/>
    </source>
</evidence>
<feature type="binding site" evidence="15">
    <location>
        <position position="221"/>
    </location>
    <ligand>
        <name>chloride</name>
        <dbReference type="ChEBI" id="CHEBI:17996"/>
        <label>1</label>
    </ligand>
</feature>
<evidence type="ECO:0000256" key="2">
    <source>
        <dbReference type="ARBA" id="ARBA00022645"/>
    </source>
</evidence>
<feature type="compositionally biased region" description="Low complexity" evidence="22">
    <location>
        <begin position="635"/>
        <end position="653"/>
    </location>
</feature>
<gene>
    <name evidence="24" type="ORF">CEUTPL_LOCUS10132</name>
</gene>
<dbReference type="FunFam" id="1.10.1370.30:FF:000004">
    <property type="entry name" value="Angiotensin-converting enzyme"/>
    <property type="match status" value="1"/>
</dbReference>
<evidence type="ECO:0000256" key="5">
    <source>
        <dbReference type="ARBA" id="ARBA00022729"/>
    </source>
</evidence>
<keyword evidence="10 14" id="KW-0325">Glycoprotein</keyword>
<evidence type="ECO:0000256" key="19">
    <source>
        <dbReference type="PIRSR" id="PIRSR601548-8"/>
    </source>
</evidence>
<comment type="catalytic activity">
    <reaction evidence="11">
        <text>Release of a C-terminal dipeptide, oligopeptide-|-Xaa-Yaa, when Xaa is not Pro, and Yaa is neither Asp nor Glu. Thus, conversion of angiotensin I to angiotensin II, with increase in vasoconstrictor activity, but no action on angiotensin II.</text>
        <dbReference type="EC" id="3.4.15.1"/>
    </reaction>
</comment>
<evidence type="ECO:0000256" key="16">
    <source>
        <dbReference type="PIRSR" id="PIRSR601548-3"/>
    </source>
</evidence>
<feature type="active site" description="Proton donor 2" evidence="18">
    <location>
        <position position="508"/>
    </location>
</feature>
<evidence type="ECO:0000256" key="20">
    <source>
        <dbReference type="PROSITE-ProRule" id="PRU01355"/>
    </source>
</evidence>
<evidence type="ECO:0000256" key="15">
    <source>
        <dbReference type="PIRSR" id="PIRSR601548-2"/>
    </source>
</evidence>
<proteinExistence type="inferred from homology"/>
<keyword evidence="9 17" id="KW-1015">Disulfide bond</keyword>
<dbReference type="GO" id="GO:0005886">
    <property type="term" value="C:plasma membrane"/>
    <property type="evidence" value="ECO:0007669"/>
    <property type="project" value="TreeGrafter"/>
</dbReference>
<sequence>MIPRIIICHLALVCFLIYCDKILAKDANIEEEEYEARNFLILLNRQSERDANRLAIAQWAYASNLTDENLQAQLAIASEVAKNEKEAWQRVTQFNWQRFSDYNLRRQFQKYSVLGTSALPEEKFKQLNKIISDMETIYSKAKICPKDSKDGKECNLSLEPDLTQILAVSRDAEELKHTWLKWRDAIGPKCRGLYKDYVELSNEAARLNDFTDNSQYWLHDYEDPNFKTAVFNLWEQLKPLYLQIHAYVRTKLREKYGDIVSEKGPIPAHLLGNMWAQTWNNVAEFMLPYPDVRDHNLTAILIEKNYTATEIFKTSEAFFKSINLTAMPETFWNNSILEKPANRELICHASAWDFYDGKDFRIKQCTEVTDEQFITAHHEMGHIEYFLQYKDQPFQFREGANDGFHEAIGDLIALSVNSNKHLKKIGLLPNEKDDPKGVLNNLFKLGLSKITFLPFGYLMDLWRWDIFSGKTTSEDYNCKWWELREKYQGVEPPVDRSEEDFDPAGKYHIVADVPYLRYFISFVLQYQFHRSLCEKAGQYEPNNVEKQLHECDIYENTVAGNLLKQMLEMGSSKPWPDALEVLTGQRTMDATGILDFFKPLSKWLEEENKKNNAFIGWERSKKVCTRTRQELLENSPSSSTSTVSEGPSTTEST</sequence>
<reference evidence="24" key="1">
    <citation type="submission" date="2022-01" db="EMBL/GenBank/DDBJ databases">
        <authorList>
            <person name="King R."/>
        </authorList>
    </citation>
    <scope>NUCLEOTIDE SEQUENCE</scope>
</reference>
<evidence type="ECO:0000256" key="12">
    <source>
        <dbReference type="ARBA" id="ARBA00039858"/>
    </source>
</evidence>
<feature type="binding site" evidence="16">
    <location>
        <position position="382"/>
    </location>
    <ligand>
        <name>Zn(2+)</name>
        <dbReference type="ChEBI" id="CHEBI:29105"/>
        <label>1</label>
        <note>catalytic</note>
    </ligand>
</feature>
<evidence type="ECO:0000313" key="25">
    <source>
        <dbReference type="Proteomes" id="UP001152799"/>
    </source>
</evidence>
<dbReference type="PANTHER" id="PTHR10514">
    <property type="entry name" value="ANGIOTENSIN-CONVERTING ENZYME"/>
    <property type="match status" value="1"/>
</dbReference>
<dbReference type="Gene3D" id="1.10.1370.30">
    <property type="match status" value="1"/>
</dbReference>
<feature type="binding site" evidence="15">
    <location>
        <position position="517"/>
    </location>
    <ligand>
        <name>chloride</name>
        <dbReference type="ChEBI" id="CHEBI:17996"/>
        <label>1</label>
    </ligand>
</feature>
<dbReference type="PROSITE" id="PS52011">
    <property type="entry name" value="PEPTIDASE_M2"/>
    <property type="match status" value="1"/>
</dbReference>
<evidence type="ECO:0000313" key="24">
    <source>
        <dbReference type="EMBL" id="CAG9769628.1"/>
    </source>
</evidence>
<dbReference type="CDD" id="cd06461">
    <property type="entry name" value="M2_ACE"/>
    <property type="match status" value="1"/>
</dbReference>
<dbReference type="GO" id="GO:0006508">
    <property type="term" value="P:proteolysis"/>
    <property type="evidence" value="ECO:0007669"/>
    <property type="project" value="UniProtKB-KW"/>
</dbReference>
<dbReference type="AlphaFoldDB" id="A0A9N9MVQ4"/>
<comment type="caution">
    <text evidence="20">Lacks conserved residue(s) required for the propagation of feature annotation.</text>
</comment>
<evidence type="ECO:0000256" key="8">
    <source>
        <dbReference type="ARBA" id="ARBA00023049"/>
    </source>
</evidence>
<feature type="signal peptide" evidence="23">
    <location>
        <begin position="1"/>
        <end position="24"/>
    </location>
</feature>